<dbReference type="EMBL" id="JYDT01000026">
    <property type="protein sequence ID" value="KRY89942.1"/>
    <property type="molecule type" value="Genomic_DNA"/>
</dbReference>
<evidence type="ECO:0000313" key="14">
    <source>
        <dbReference type="Proteomes" id="UP000054995"/>
    </source>
</evidence>
<feature type="domain" description="MSP" evidence="8">
    <location>
        <begin position="37"/>
        <end position="154"/>
    </location>
</feature>
<comment type="function">
    <text evidence="5 7">Central component in molecular interactions underlying sperm crawling. Forms an extensive filament system that extends from sperm villipoda, along the leading edge of the pseudopod.</text>
</comment>
<keyword evidence="14" id="KW-1185">Reference proteome</keyword>
<dbReference type="PANTHER" id="PTHR22920:SF7">
    <property type="entry name" value="MSP DOMAIN-CONTAINING PROTEIN-RELATED"/>
    <property type="match status" value="1"/>
</dbReference>
<evidence type="ECO:0000256" key="1">
    <source>
        <dbReference type="ARBA" id="ARBA00004245"/>
    </source>
</evidence>
<dbReference type="PROSITE" id="PS50202">
    <property type="entry name" value="MSP"/>
    <property type="match status" value="1"/>
</dbReference>
<dbReference type="AlphaFoldDB" id="A0A0V1FV63"/>
<keyword evidence="4" id="KW-0966">Cell projection</keyword>
<dbReference type="GO" id="GO:0005856">
    <property type="term" value="C:cytoskeleton"/>
    <property type="evidence" value="ECO:0007669"/>
    <property type="project" value="UniProtKB-SubCell"/>
</dbReference>
<evidence type="ECO:0000313" key="13">
    <source>
        <dbReference type="Proteomes" id="UP000054826"/>
    </source>
</evidence>
<dbReference type="InterPro" id="IPR000535">
    <property type="entry name" value="MSP_dom"/>
</dbReference>
<evidence type="ECO:0000313" key="9">
    <source>
        <dbReference type="EMBL" id="KRY75981.1"/>
    </source>
</evidence>
<evidence type="ECO:0000256" key="7">
    <source>
        <dbReference type="RuleBase" id="RU003425"/>
    </source>
</evidence>
<evidence type="ECO:0000256" key="3">
    <source>
        <dbReference type="ARBA" id="ARBA00023212"/>
    </source>
</evidence>
<evidence type="ECO:0000256" key="6">
    <source>
        <dbReference type="ARBA" id="ARBA00037818"/>
    </source>
</evidence>
<dbReference type="Proteomes" id="UP000054632">
    <property type="component" value="Unassembled WGS sequence"/>
</dbReference>
<dbReference type="InterPro" id="IPR013783">
    <property type="entry name" value="Ig-like_fold"/>
</dbReference>
<dbReference type="PANTHER" id="PTHR22920">
    <property type="entry name" value="MAJOR SPERM PROTEIN"/>
    <property type="match status" value="1"/>
</dbReference>
<protein>
    <recommendedName>
        <fullName evidence="7">Major sperm protein</fullName>
    </recommendedName>
</protein>
<reference evidence="12 13" key="1">
    <citation type="submission" date="2015-01" db="EMBL/GenBank/DDBJ databases">
        <title>Evolution of Trichinella species and genotypes.</title>
        <authorList>
            <person name="Korhonen P.K."/>
            <person name="Edoardo P."/>
            <person name="Giuseppe L.R."/>
            <person name="Gasser R.B."/>
        </authorList>
    </citation>
    <scope>NUCLEOTIDE SEQUENCE [LARGE SCALE GENOMIC DNA]</scope>
    <source>
        <strain evidence="9">ISS13</strain>
        <strain evidence="11">ISS176</strain>
        <strain evidence="10">ISS470</strain>
    </source>
</reference>
<name>A0A0V1FV63_TRIPS</name>
<evidence type="ECO:0000313" key="11">
    <source>
        <dbReference type="EMBL" id="KRZ28696.1"/>
    </source>
</evidence>
<dbReference type="Proteomes" id="UP000054995">
    <property type="component" value="Unassembled WGS sequence"/>
</dbReference>
<dbReference type="InterPro" id="IPR051155">
    <property type="entry name" value="Nematode_MSP"/>
</dbReference>
<evidence type="ECO:0000313" key="10">
    <source>
        <dbReference type="EMBL" id="KRY89942.1"/>
    </source>
</evidence>
<gene>
    <name evidence="9" type="ORF">T4A_4319</name>
    <name evidence="11" type="ORF">T4C_4311</name>
    <name evidence="10" type="ORF">T4D_2428</name>
</gene>
<keyword evidence="3 7" id="KW-0206">Cytoskeleton</keyword>
<evidence type="ECO:0000313" key="12">
    <source>
        <dbReference type="Proteomes" id="UP000054632"/>
    </source>
</evidence>
<dbReference type="Gene3D" id="2.60.40.10">
    <property type="entry name" value="Immunoglobulins"/>
    <property type="match status" value="1"/>
</dbReference>
<evidence type="ECO:0000256" key="5">
    <source>
        <dbReference type="ARBA" id="ARBA00037744"/>
    </source>
</evidence>
<dbReference type="OrthoDB" id="434393at2759"/>
<evidence type="ECO:0000259" key="8">
    <source>
        <dbReference type="PROSITE" id="PS50202"/>
    </source>
</evidence>
<dbReference type="Pfam" id="PF00635">
    <property type="entry name" value="Motile_Sperm"/>
    <property type="match status" value="1"/>
</dbReference>
<comment type="caution">
    <text evidence="10">The sequence shown here is derived from an EMBL/GenBank/DDBJ whole genome shotgun (WGS) entry which is preliminary data.</text>
</comment>
<proteinExistence type="predicted"/>
<dbReference type="GO" id="GO:0031143">
    <property type="term" value="C:pseudopodium"/>
    <property type="evidence" value="ECO:0007669"/>
    <property type="project" value="UniProtKB-SubCell"/>
</dbReference>
<dbReference type="SUPFAM" id="SSF49354">
    <property type="entry name" value="PapD-like"/>
    <property type="match status" value="1"/>
</dbReference>
<sequence>MKPDFPFKKIMLPKVRTAVWWLLVYTIKTMRNEIPHDIIIEPSTCLFFNGPFDEAKSQSVRMRNPGGQAVAWAIKTNNRARLNAEPPGGILQAGTQIAVNIISAPVRRAHQVGKQESDSIIFEWCQVESDIPFSIELLKGDALLRRRKIKIIYNP</sequence>
<organism evidence="10 14">
    <name type="scientific">Trichinella pseudospiralis</name>
    <name type="common">Parasitic roundworm</name>
    <dbReference type="NCBI Taxonomy" id="6337"/>
    <lineage>
        <taxon>Eukaryota</taxon>
        <taxon>Metazoa</taxon>
        <taxon>Ecdysozoa</taxon>
        <taxon>Nematoda</taxon>
        <taxon>Enoplea</taxon>
        <taxon>Dorylaimia</taxon>
        <taxon>Trichinellida</taxon>
        <taxon>Trichinellidae</taxon>
        <taxon>Trichinella</taxon>
    </lineage>
</organism>
<comment type="subcellular location">
    <subcellularLocation>
        <location evidence="6">Cell projection</location>
        <location evidence="6">Pseudopodium</location>
    </subcellularLocation>
    <subcellularLocation>
        <location evidence="1">Cytoplasm</location>
        <location evidence="1">Cytoskeleton</location>
    </subcellularLocation>
</comment>
<keyword evidence="2" id="KW-0963">Cytoplasm</keyword>
<dbReference type="InterPro" id="IPR008962">
    <property type="entry name" value="PapD-like_sf"/>
</dbReference>
<accession>A0A0V1FV63</accession>
<dbReference type="Proteomes" id="UP000054826">
    <property type="component" value="Unassembled WGS sequence"/>
</dbReference>
<evidence type="ECO:0000256" key="2">
    <source>
        <dbReference type="ARBA" id="ARBA00022490"/>
    </source>
</evidence>
<dbReference type="EMBL" id="JYDR01000014">
    <property type="protein sequence ID" value="KRY75981.1"/>
    <property type="molecule type" value="Genomic_DNA"/>
</dbReference>
<evidence type="ECO:0000256" key="4">
    <source>
        <dbReference type="ARBA" id="ARBA00023273"/>
    </source>
</evidence>
<dbReference type="EMBL" id="JYDV01000149">
    <property type="protein sequence ID" value="KRZ28696.1"/>
    <property type="molecule type" value="Genomic_DNA"/>
</dbReference>